<sequence length="68" mass="8083">MMQSTQYPYCMQDAIWWRLVHFTCEEKYDSNSTTSVMTKLISSSIDSASVLRSSESFNRDLWIFFILR</sequence>
<dbReference type="VEuPathDB" id="VectorBase:CSON013477"/>
<reference evidence="1" key="1">
    <citation type="submission" date="2018-04" db="EMBL/GenBank/DDBJ databases">
        <authorList>
            <person name="Go L.Y."/>
            <person name="Mitchell J.A."/>
        </authorList>
    </citation>
    <scope>NUCLEOTIDE SEQUENCE</scope>
    <source>
        <tissue evidence="1">Whole organism</tissue>
    </source>
</reference>
<dbReference type="EMBL" id="UFQT01000067">
    <property type="protein sequence ID" value="SSX19353.1"/>
    <property type="molecule type" value="Genomic_DNA"/>
</dbReference>
<gene>
    <name evidence="1" type="primary">CSON013477</name>
</gene>
<organism evidence="1">
    <name type="scientific">Culicoides sonorensis</name>
    <name type="common">Biting midge</name>
    <dbReference type="NCBI Taxonomy" id="179676"/>
    <lineage>
        <taxon>Eukaryota</taxon>
        <taxon>Metazoa</taxon>
        <taxon>Ecdysozoa</taxon>
        <taxon>Arthropoda</taxon>
        <taxon>Hexapoda</taxon>
        <taxon>Insecta</taxon>
        <taxon>Pterygota</taxon>
        <taxon>Neoptera</taxon>
        <taxon>Endopterygota</taxon>
        <taxon>Diptera</taxon>
        <taxon>Nematocera</taxon>
        <taxon>Chironomoidea</taxon>
        <taxon>Ceratopogonidae</taxon>
        <taxon>Ceratopogoninae</taxon>
        <taxon>Culicoides</taxon>
        <taxon>Monoculicoides</taxon>
    </lineage>
</organism>
<protein>
    <submittedName>
        <fullName evidence="1">CSON013477 protein</fullName>
    </submittedName>
</protein>
<dbReference type="EMBL" id="UFQS01000067">
    <property type="protein sequence ID" value="SSW98971.1"/>
    <property type="molecule type" value="Genomic_DNA"/>
</dbReference>
<name>A0A336K3H3_CULSO</name>
<accession>A0A336K3H3</accession>
<evidence type="ECO:0000313" key="1">
    <source>
        <dbReference type="EMBL" id="SSW98971.1"/>
    </source>
</evidence>
<proteinExistence type="predicted"/>
<reference evidence="2" key="2">
    <citation type="submission" date="2018-07" db="EMBL/GenBank/DDBJ databases">
        <authorList>
            <person name="Quirk P.G."/>
            <person name="Krulwich T.A."/>
        </authorList>
    </citation>
    <scope>NUCLEOTIDE SEQUENCE</scope>
</reference>
<dbReference type="AlphaFoldDB" id="A0A336K3H3"/>
<evidence type="ECO:0000313" key="2">
    <source>
        <dbReference type="EMBL" id="SSX19353.1"/>
    </source>
</evidence>